<proteinExistence type="predicted"/>
<accession>A0A9Q0DJC7</accession>
<dbReference type="OrthoDB" id="8942093at2759"/>
<dbReference type="AlphaFoldDB" id="A0A9Q0DJC7"/>
<dbReference type="Proteomes" id="UP001148018">
    <property type="component" value="Unassembled WGS sequence"/>
</dbReference>
<protein>
    <submittedName>
        <fullName evidence="1">Uncharacterized protein</fullName>
    </submittedName>
</protein>
<name>A0A9Q0DJC7_9TELE</name>
<reference evidence="1" key="1">
    <citation type="submission" date="2022-07" db="EMBL/GenBank/DDBJ databases">
        <title>Chromosome-level genome of Muraenolepis orangiensis.</title>
        <authorList>
            <person name="Kim J."/>
        </authorList>
    </citation>
    <scope>NUCLEOTIDE SEQUENCE</scope>
    <source>
        <strain evidence="1">KU_S4_2022</strain>
        <tissue evidence="1">Muscle</tissue>
    </source>
</reference>
<gene>
    <name evidence="1" type="ORF">NHX12_010217</name>
</gene>
<dbReference type="EMBL" id="JANIIK010000115">
    <property type="protein sequence ID" value="KAJ3589372.1"/>
    <property type="molecule type" value="Genomic_DNA"/>
</dbReference>
<comment type="caution">
    <text evidence="1">The sequence shown here is derived from an EMBL/GenBank/DDBJ whole genome shotgun (WGS) entry which is preliminary data.</text>
</comment>
<sequence length="73" mass="8380">MEPHVEVTSGHSEVLLGQLTIQTELLDRDVFRCPSCRHQVVLDLHGVYGLQRNLLVENIIDIFRQEVFRSAHA</sequence>
<evidence type="ECO:0000313" key="2">
    <source>
        <dbReference type="Proteomes" id="UP001148018"/>
    </source>
</evidence>
<organism evidence="1 2">
    <name type="scientific">Muraenolepis orangiensis</name>
    <name type="common">Patagonian moray cod</name>
    <dbReference type="NCBI Taxonomy" id="630683"/>
    <lineage>
        <taxon>Eukaryota</taxon>
        <taxon>Metazoa</taxon>
        <taxon>Chordata</taxon>
        <taxon>Craniata</taxon>
        <taxon>Vertebrata</taxon>
        <taxon>Euteleostomi</taxon>
        <taxon>Actinopterygii</taxon>
        <taxon>Neopterygii</taxon>
        <taxon>Teleostei</taxon>
        <taxon>Neoteleostei</taxon>
        <taxon>Acanthomorphata</taxon>
        <taxon>Zeiogadaria</taxon>
        <taxon>Gadariae</taxon>
        <taxon>Gadiformes</taxon>
        <taxon>Muraenolepidoidei</taxon>
        <taxon>Muraenolepididae</taxon>
        <taxon>Muraenolepis</taxon>
    </lineage>
</organism>
<keyword evidence="2" id="KW-1185">Reference proteome</keyword>
<evidence type="ECO:0000313" key="1">
    <source>
        <dbReference type="EMBL" id="KAJ3589372.1"/>
    </source>
</evidence>